<evidence type="ECO:0000313" key="2">
    <source>
        <dbReference type="Proteomes" id="UP000286791"/>
    </source>
</evidence>
<dbReference type="EMBL" id="PRCE01000034">
    <property type="protein sequence ID" value="RTJ98165.1"/>
    <property type="molecule type" value="Genomic_DNA"/>
</dbReference>
<feature type="non-terminal residue" evidence="1">
    <location>
        <position position="535"/>
    </location>
</feature>
<gene>
    <name evidence="1" type="ORF">C3H48_05180</name>
</gene>
<dbReference type="AlphaFoldDB" id="A0A431EJB6"/>
<proteinExistence type="predicted"/>
<evidence type="ECO:0000313" key="1">
    <source>
        <dbReference type="EMBL" id="RTJ98165.1"/>
    </source>
</evidence>
<organism evidence="1 2">
    <name type="scientific">Campylobacter jejuni</name>
    <dbReference type="NCBI Taxonomy" id="197"/>
    <lineage>
        <taxon>Bacteria</taxon>
        <taxon>Pseudomonadati</taxon>
        <taxon>Campylobacterota</taxon>
        <taxon>Epsilonproteobacteria</taxon>
        <taxon>Campylobacterales</taxon>
        <taxon>Campylobacteraceae</taxon>
        <taxon>Campylobacter</taxon>
    </lineage>
</organism>
<dbReference type="RefSeq" id="WP_153184074.1">
    <property type="nucleotide sequence ID" value="NZ_PRBZ01000016.1"/>
</dbReference>
<name>A0A431EJB6_CAMJU</name>
<sequence>MINMIDNFIKNLKNYNTLIENKEQYDYTIYKGEISNIRKSFLNNDIQFFINFWNSKNKCKYFEMQHPLLDHITTRAVFSTQFGTANFIFMIDVDNQYPWIIGQCQSLVDSVIVDDKLYIISTVMQVDLFKQIYNLSMLDANNLKFRDIEFGYILSQNRPFHHFYDQLRYFYNMDKPKKILNNNSFFIPNHALKTSEDLVYFFPSGICVNQVSSRISYAKKNFIADMLDDNLEKKLLLDSLSSRQYANDKQYELNLWFTICSEKRYWLDQVHGYVNIIKEFLKYYTNIRVFLDGITSKEDLTIEYVQDYCIYERICLLLKDVDKDKCIIQPLIGVDYKTKICYGSKIDCFVAVSGTASIVPYRICKKHGLIISNSILRNLDNANDKFLPDANMIIDQIEPKDAFLKNFHISWEYIFNTMIDILDDKNIEKIKQPSNEEVVLRYIANRCKELNRDKKWEELILDLILIFEGSNHLDIAFLLANEFYSKANHSQQKILSNITEKYREHSSYAKTLSHLELQLQNKTNELKNLQESITH</sequence>
<protein>
    <submittedName>
        <fullName evidence="1">Uncharacterized protein</fullName>
    </submittedName>
</protein>
<accession>A0A431EJB6</accession>
<dbReference type="Proteomes" id="UP000286791">
    <property type="component" value="Unassembled WGS sequence"/>
</dbReference>
<comment type="caution">
    <text evidence="1">The sequence shown here is derived from an EMBL/GenBank/DDBJ whole genome shotgun (WGS) entry which is preliminary data.</text>
</comment>
<reference evidence="1 2" key="1">
    <citation type="journal article" date="2019" name="Appl. Environ. Microbiol.">
        <title>Population genetics and characterization of Campylobacter jejuni isolates in western jackdaws and game birds in Finland.</title>
        <authorList>
            <person name="Kovanen S."/>
            <person name="Rossi M."/>
            <person name="Pohja-Mykra M."/>
            <person name="Nieminen T."/>
            <person name="Raunio-Saarnisto M."/>
            <person name="Sauvala M."/>
            <person name="Fredriksson-Ahomaa M."/>
            <person name="Hanninen M.L."/>
            <person name="Kivisto R."/>
        </authorList>
    </citation>
    <scope>NUCLEOTIDE SEQUENCE [LARGE SCALE GENOMIC DNA]</scope>
    <source>
        <strain evidence="1 2">CB304</strain>
    </source>
</reference>